<keyword evidence="5" id="KW-0732">Signal</keyword>
<dbReference type="GO" id="GO:0005576">
    <property type="term" value="C:extracellular region"/>
    <property type="evidence" value="ECO:0007669"/>
    <property type="project" value="UniProtKB-SubCell"/>
</dbReference>
<evidence type="ECO:0000256" key="7">
    <source>
        <dbReference type="ARBA" id="ARBA00023239"/>
    </source>
</evidence>
<evidence type="ECO:0000313" key="10">
    <source>
        <dbReference type="Proteomes" id="UP000028045"/>
    </source>
</evidence>
<keyword evidence="6" id="KW-0106">Calcium</keyword>
<evidence type="ECO:0000256" key="5">
    <source>
        <dbReference type="ARBA" id="ARBA00022729"/>
    </source>
</evidence>
<keyword evidence="7" id="KW-0456">Lyase</keyword>
<organism evidence="9 10">
    <name type="scientific">Stachybotrys chartarum (strain CBS 109288 / IBT 7711)</name>
    <name type="common">Toxic black mold</name>
    <name type="synonym">Stilbospora chartarum</name>
    <dbReference type="NCBI Taxonomy" id="1280523"/>
    <lineage>
        <taxon>Eukaryota</taxon>
        <taxon>Fungi</taxon>
        <taxon>Dikarya</taxon>
        <taxon>Ascomycota</taxon>
        <taxon>Pezizomycotina</taxon>
        <taxon>Sordariomycetes</taxon>
        <taxon>Hypocreomycetidae</taxon>
        <taxon>Hypocreales</taxon>
        <taxon>Stachybotryaceae</taxon>
        <taxon>Stachybotrys</taxon>
    </lineage>
</organism>
<dbReference type="Proteomes" id="UP000028045">
    <property type="component" value="Unassembled WGS sequence"/>
</dbReference>
<evidence type="ECO:0000256" key="1">
    <source>
        <dbReference type="ARBA" id="ARBA00001913"/>
    </source>
</evidence>
<evidence type="ECO:0000256" key="6">
    <source>
        <dbReference type="ARBA" id="ARBA00022837"/>
    </source>
</evidence>
<dbReference type="InterPro" id="IPR052052">
    <property type="entry name" value="Polysaccharide_Lyase_9"/>
</dbReference>
<dbReference type="PANTHER" id="PTHR40088:SF1">
    <property type="entry name" value="PECTATE LYASE PEL9"/>
    <property type="match status" value="1"/>
</dbReference>
<evidence type="ECO:0000313" key="9">
    <source>
        <dbReference type="EMBL" id="KEY70803.1"/>
    </source>
</evidence>
<proteinExistence type="inferred from homology"/>
<evidence type="ECO:0000256" key="4">
    <source>
        <dbReference type="ARBA" id="ARBA00022723"/>
    </source>
</evidence>
<comment type="subcellular location">
    <subcellularLocation>
        <location evidence="2">Secreted</location>
    </subcellularLocation>
</comment>
<dbReference type="GO" id="GO:0016837">
    <property type="term" value="F:carbon-oxygen lyase activity, acting on polysaccharides"/>
    <property type="evidence" value="ECO:0007669"/>
    <property type="project" value="TreeGrafter"/>
</dbReference>
<dbReference type="AlphaFoldDB" id="A0A084AZS4"/>
<evidence type="ECO:0000256" key="8">
    <source>
        <dbReference type="ARBA" id="ARBA00038263"/>
    </source>
</evidence>
<reference evidence="9 10" key="1">
    <citation type="journal article" date="2014" name="BMC Genomics">
        <title>Comparative genome sequencing reveals chemotype-specific gene clusters in the toxigenic black mold Stachybotrys.</title>
        <authorList>
            <person name="Semeiks J."/>
            <person name="Borek D."/>
            <person name="Otwinowski Z."/>
            <person name="Grishin N.V."/>
        </authorList>
    </citation>
    <scope>NUCLEOTIDE SEQUENCE [LARGE SCALE GENOMIC DNA]</scope>
    <source>
        <strain evidence="10">CBS 109288 / IBT 7711</strain>
    </source>
</reference>
<dbReference type="SUPFAM" id="SSF51126">
    <property type="entry name" value="Pectin lyase-like"/>
    <property type="match status" value="1"/>
</dbReference>
<keyword evidence="10" id="KW-1185">Reference proteome</keyword>
<dbReference type="InterPro" id="IPR012334">
    <property type="entry name" value="Pectin_lyas_fold"/>
</dbReference>
<gene>
    <name evidence="9" type="ORF">S7711_10051</name>
</gene>
<dbReference type="HOGENOM" id="CLU_2335011_0_0_1"/>
<evidence type="ECO:0000256" key="2">
    <source>
        <dbReference type="ARBA" id="ARBA00004613"/>
    </source>
</evidence>
<dbReference type="GO" id="GO:0046872">
    <property type="term" value="F:metal ion binding"/>
    <property type="evidence" value="ECO:0007669"/>
    <property type="project" value="UniProtKB-KW"/>
</dbReference>
<sequence>MPNTGNSIIWSTLINSPYGIYARDASHNYYERLSTHDNYETGSQLEGASQNNTIIYLDSYANRDPRKNGESADGFACQPCFRDYGDGQLVELGWLVKQ</sequence>
<dbReference type="PANTHER" id="PTHR40088">
    <property type="entry name" value="PECTATE LYASE (EUROFUNG)"/>
    <property type="match status" value="1"/>
</dbReference>
<dbReference type="InterPro" id="IPR011050">
    <property type="entry name" value="Pectin_lyase_fold/virulence"/>
</dbReference>
<keyword evidence="3" id="KW-0964">Secreted</keyword>
<dbReference type="EMBL" id="KL648418">
    <property type="protein sequence ID" value="KEY70803.1"/>
    <property type="molecule type" value="Genomic_DNA"/>
</dbReference>
<protein>
    <submittedName>
        <fullName evidence="9">Uncharacterized protein</fullName>
    </submittedName>
</protein>
<evidence type="ECO:0000256" key="3">
    <source>
        <dbReference type="ARBA" id="ARBA00022525"/>
    </source>
</evidence>
<name>A0A084AZS4_STACB</name>
<keyword evidence="4" id="KW-0479">Metal-binding</keyword>
<comment type="similarity">
    <text evidence="8">Belongs to the polysaccharide lyase 9 family.</text>
</comment>
<comment type="cofactor">
    <cofactor evidence="1">
        <name>Ca(2+)</name>
        <dbReference type="ChEBI" id="CHEBI:29108"/>
    </cofactor>
</comment>
<dbReference type="Gene3D" id="2.160.20.10">
    <property type="entry name" value="Single-stranded right-handed beta-helix, Pectin lyase-like"/>
    <property type="match status" value="1"/>
</dbReference>
<accession>A0A084AZS4</accession>